<proteinExistence type="predicted"/>
<sequence>MVTLRRDVAALYNQFDHADRDVLTPYDRFQQEKRNSRARRATSYPTLHAGEPRGNYFAEPEHYVSDSKVNTEESYISKNYSEYLAAQINRTAPGARVLSEDEFYDRYSDTKAVSASEAPSEVKQPAIRKSRQKLGKRGKIFIAAYVLVVAIVASIIIAVNTIGRPAAVDAGNDAEYTGRIAPMVPAEEPEQPTNWFDSMLDG</sequence>
<evidence type="ECO:0000313" key="3">
    <source>
        <dbReference type="Proteomes" id="UP000886891"/>
    </source>
</evidence>
<dbReference type="EMBL" id="DVOH01000022">
    <property type="protein sequence ID" value="HIV00122.1"/>
    <property type="molecule type" value="Genomic_DNA"/>
</dbReference>
<dbReference type="AlphaFoldDB" id="A0A9D1NBM0"/>
<name>A0A9D1NBM0_9FIRM</name>
<keyword evidence="1" id="KW-1133">Transmembrane helix</keyword>
<gene>
    <name evidence="2" type="ORF">IAB14_03280</name>
</gene>
<evidence type="ECO:0000256" key="1">
    <source>
        <dbReference type="SAM" id="Phobius"/>
    </source>
</evidence>
<comment type="caution">
    <text evidence="2">The sequence shown here is derived from an EMBL/GenBank/DDBJ whole genome shotgun (WGS) entry which is preliminary data.</text>
</comment>
<reference evidence="2" key="2">
    <citation type="journal article" date="2021" name="PeerJ">
        <title>Extensive microbial diversity within the chicken gut microbiome revealed by metagenomics and culture.</title>
        <authorList>
            <person name="Gilroy R."/>
            <person name="Ravi A."/>
            <person name="Getino M."/>
            <person name="Pursley I."/>
            <person name="Horton D.L."/>
            <person name="Alikhan N.F."/>
            <person name="Baker D."/>
            <person name="Gharbi K."/>
            <person name="Hall N."/>
            <person name="Watson M."/>
            <person name="Adriaenssens E.M."/>
            <person name="Foster-Nyarko E."/>
            <person name="Jarju S."/>
            <person name="Secka A."/>
            <person name="Antonio M."/>
            <person name="Oren A."/>
            <person name="Chaudhuri R.R."/>
            <person name="La Ragione R."/>
            <person name="Hildebrand F."/>
            <person name="Pallen M.J."/>
        </authorList>
    </citation>
    <scope>NUCLEOTIDE SEQUENCE</scope>
    <source>
        <strain evidence="2">23406</strain>
    </source>
</reference>
<reference evidence="2" key="1">
    <citation type="submission" date="2020-10" db="EMBL/GenBank/DDBJ databases">
        <authorList>
            <person name="Gilroy R."/>
        </authorList>
    </citation>
    <scope>NUCLEOTIDE SEQUENCE</scope>
    <source>
        <strain evidence="2">23406</strain>
    </source>
</reference>
<keyword evidence="1" id="KW-0812">Transmembrane</keyword>
<evidence type="ECO:0000313" key="2">
    <source>
        <dbReference type="EMBL" id="HIV00122.1"/>
    </source>
</evidence>
<keyword evidence="1" id="KW-0472">Membrane</keyword>
<feature type="transmembrane region" description="Helical" evidence="1">
    <location>
        <begin position="140"/>
        <end position="159"/>
    </location>
</feature>
<dbReference type="Proteomes" id="UP000886891">
    <property type="component" value="Unassembled WGS sequence"/>
</dbReference>
<accession>A0A9D1NBM0</accession>
<organism evidence="2 3">
    <name type="scientific">Candidatus Stercoripulliclostridium merdipullorum</name>
    <dbReference type="NCBI Taxonomy" id="2840952"/>
    <lineage>
        <taxon>Bacteria</taxon>
        <taxon>Bacillati</taxon>
        <taxon>Bacillota</taxon>
        <taxon>Clostridia</taxon>
        <taxon>Eubacteriales</taxon>
        <taxon>Candidatus Stercoripulliclostridium</taxon>
    </lineage>
</organism>
<protein>
    <submittedName>
        <fullName evidence="2">Uncharacterized protein</fullName>
    </submittedName>
</protein>